<protein>
    <submittedName>
        <fullName evidence="1">Uncharacterized protein</fullName>
    </submittedName>
</protein>
<name>A0A0C2D593_9BILA</name>
<organism evidence="1 2">
    <name type="scientific">Ancylostoma duodenale</name>
    <dbReference type="NCBI Taxonomy" id="51022"/>
    <lineage>
        <taxon>Eukaryota</taxon>
        <taxon>Metazoa</taxon>
        <taxon>Ecdysozoa</taxon>
        <taxon>Nematoda</taxon>
        <taxon>Chromadorea</taxon>
        <taxon>Rhabditida</taxon>
        <taxon>Rhabditina</taxon>
        <taxon>Rhabditomorpha</taxon>
        <taxon>Strongyloidea</taxon>
        <taxon>Ancylostomatidae</taxon>
        <taxon>Ancylostomatinae</taxon>
        <taxon>Ancylostoma</taxon>
    </lineage>
</organism>
<proteinExistence type="predicted"/>
<keyword evidence="2" id="KW-1185">Reference proteome</keyword>
<accession>A0A0C2D593</accession>
<dbReference type="OrthoDB" id="10053392at2759"/>
<dbReference type="EMBL" id="KN727895">
    <property type="protein sequence ID" value="KIH64743.1"/>
    <property type="molecule type" value="Genomic_DNA"/>
</dbReference>
<dbReference type="Pfam" id="PF07801">
    <property type="entry name" value="DUF1647"/>
    <property type="match status" value="2"/>
</dbReference>
<evidence type="ECO:0000313" key="1">
    <source>
        <dbReference type="EMBL" id="KIH64743.1"/>
    </source>
</evidence>
<dbReference type="PANTHER" id="PTHR31389">
    <property type="entry name" value="LD39211P"/>
    <property type="match status" value="1"/>
</dbReference>
<reference evidence="1 2" key="1">
    <citation type="submission" date="2013-12" db="EMBL/GenBank/DDBJ databases">
        <title>Draft genome of the parsitic nematode Ancylostoma duodenale.</title>
        <authorList>
            <person name="Mitreva M."/>
        </authorList>
    </citation>
    <scope>NUCLEOTIDE SEQUENCE [LARGE SCALE GENOMIC DNA]</scope>
    <source>
        <strain evidence="1 2">Zhejiang</strain>
    </source>
</reference>
<sequence>MQRIHLVRPGQIGMDMDQTSLRVDVLEIECQCTLNGEYYDFCYRLPPEEQVKGRRFDCEHTHDLERLDLLSDKNALNFEQQALPEPPFVTAMSDNHFKEGRTLKMCQLEVRRFSFDSYPTYVRNLGEYRWKPLIIAETLKEFGAAWYMNTSVRWKKDKLNEVHSELTCQKKHPRTE</sequence>
<dbReference type="PANTHER" id="PTHR31389:SF4">
    <property type="entry name" value="LD39211P"/>
    <property type="match status" value="1"/>
</dbReference>
<dbReference type="AlphaFoldDB" id="A0A0C2D593"/>
<dbReference type="Proteomes" id="UP000054047">
    <property type="component" value="Unassembled WGS sequence"/>
</dbReference>
<gene>
    <name evidence="1" type="ORF">ANCDUO_04943</name>
</gene>
<evidence type="ECO:0000313" key="2">
    <source>
        <dbReference type="Proteomes" id="UP000054047"/>
    </source>
</evidence>
<dbReference type="InterPro" id="IPR012444">
    <property type="entry name" value="DUF1647"/>
</dbReference>